<sequence length="37" mass="4076">MANHGNYTPEKVSFDSHGEHIAGCCTARTAMDHFRPS</sequence>
<accession>A0A378U9D8</accession>
<organism evidence="1 2">
    <name type="scientific">Mycolicibacterium fortuitum</name>
    <name type="common">Mycobacterium fortuitum</name>
    <dbReference type="NCBI Taxonomy" id="1766"/>
    <lineage>
        <taxon>Bacteria</taxon>
        <taxon>Bacillati</taxon>
        <taxon>Actinomycetota</taxon>
        <taxon>Actinomycetes</taxon>
        <taxon>Mycobacteriales</taxon>
        <taxon>Mycobacteriaceae</taxon>
        <taxon>Mycolicibacterium</taxon>
    </lineage>
</organism>
<proteinExistence type="predicted"/>
<protein>
    <submittedName>
        <fullName evidence="1">Uncharacterized protein</fullName>
    </submittedName>
</protein>
<reference evidence="1 2" key="1">
    <citation type="submission" date="2018-06" db="EMBL/GenBank/DDBJ databases">
        <authorList>
            <consortium name="Pathogen Informatics"/>
            <person name="Doyle S."/>
        </authorList>
    </citation>
    <scope>NUCLEOTIDE SEQUENCE [LARGE SCALE GENOMIC DNA]</scope>
    <source>
        <strain evidence="1 2">NCTC1542</strain>
    </source>
</reference>
<evidence type="ECO:0000313" key="1">
    <source>
        <dbReference type="EMBL" id="STZ73032.1"/>
    </source>
</evidence>
<dbReference type="Proteomes" id="UP000255389">
    <property type="component" value="Unassembled WGS sequence"/>
</dbReference>
<dbReference type="AlphaFoldDB" id="A0A378U9D8"/>
<dbReference type="EMBL" id="UGQY01000001">
    <property type="protein sequence ID" value="STZ73032.1"/>
    <property type="molecule type" value="Genomic_DNA"/>
</dbReference>
<evidence type="ECO:0000313" key="2">
    <source>
        <dbReference type="Proteomes" id="UP000255389"/>
    </source>
</evidence>
<name>A0A378U9D8_MYCFO</name>
<gene>
    <name evidence="1" type="ORF">NCTC1542_00572</name>
</gene>